<feature type="coiled-coil region" evidence="5">
    <location>
        <begin position="596"/>
        <end position="700"/>
    </location>
</feature>
<dbReference type="EMBL" id="RXIH01000038">
    <property type="protein sequence ID" value="RZN55673.1"/>
    <property type="molecule type" value="Genomic_DNA"/>
</dbReference>
<dbReference type="Proteomes" id="UP000317265">
    <property type="component" value="Unassembled WGS sequence"/>
</dbReference>
<dbReference type="InterPro" id="IPR003593">
    <property type="entry name" value="AAA+_ATPase"/>
</dbReference>
<evidence type="ECO:0000313" key="9">
    <source>
        <dbReference type="Proteomes" id="UP000316080"/>
    </source>
</evidence>
<comment type="catalytic activity">
    <reaction evidence="2">
        <text>Couples ATP hydrolysis with the unwinding of duplex DNA by translocating in the 3'-5' direction.</text>
        <dbReference type="EC" id="5.6.2.4"/>
    </reaction>
</comment>
<keyword evidence="5" id="KW-0175">Coiled coil</keyword>
<dbReference type="Pfam" id="PF01935">
    <property type="entry name" value="DUF87"/>
    <property type="match status" value="1"/>
</dbReference>
<sequence>MSVGKIEGITSTESFTISITNANVGRNDYIEVEHEGKKYLLMIKDVKRCGNKLLGECIVIGQTPKIPFNPGSDVYLASPDTIRKGLGLVTTEEEGLYIGKLKSKDIMVWLPIKKLTRVFIVGKPGAGKSYTMGVIAEELIKKGIPIVIIDAHGEYSSLKIPAEAPSEEFKIEPKSYANSIIEFANLTFNPGADIDISLLDNMKIEDIVSQMQCTIINLRGLPTYEQYSIVGKLLKRLLEAIMIMQIPPFYLVLDEAHIFAGRSKMKDPIVKETVEIVRRFAQEGRKFGANLIVLTQRPQLLDMTVRSLSATWIIHKLTDPNDIRIAIESGGLEKEWSEEISWLEPGEAIITGDIIERIPLYVKIRRRETKHGAPGFNPLDFVSPKERESMKKRLSQLKSKLAKISTVQETTPTLSLPSLYLPIKTDENYLLNILKEDISLDHVEVIKSNLKYMPALFAEASVNTVRKITSLQDRIKRLIPADYSVSVLDWRIESAYNLVVNDIIDMSLLHSPMREGKHVPYSPILQENYGIENLKGTLKTFVIAKLTQNIYYHKELGEYSQPGESIEDFKKRIKEKLDDIKKNKISEITSSYDSKIKELNVSMNSIKDEIESVNKLIKDIENEIEELNKEKYRLEKEGRSTLKISDQIRTRGIRKLRLEKRISELNNELIKIKKEKEILEQKIKEDIKNIENEINSLFDTPLQTIVFQPKSEEVSIDAMHVLWIPMFEAIYRVYFNGVTKDLRFEWNGLNGKGNFGICSHCGTLIDSLNRPLLCYICGEIYCQEHLFTCKTCQRGICNEHAWKCQNCEGLYCIEEKSYLCSVCGKKLCSDCILKCIECKENVYCKDHIKKCEVCNNTFCSMHYNEHLKECSICGKKLCTLEQVECSICGKIFCKDDSIKCPECKKYVCRLHSWQCSACGRLLCIEETKNECIICGKPLCNSCVRLCQICGSSICALHEIICPDCNRVVCQNCIVEKRKFGIFKKHVCKLCAIK</sequence>
<comment type="catalytic activity">
    <reaction evidence="3">
        <text>ATP + H2O = ADP + phosphate + H(+)</text>
        <dbReference type="Rhea" id="RHEA:13065"/>
        <dbReference type="ChEBI" id="CHEBI:15377"/>
        <dbReference type="ChEBI" id="CHEBI:15378"/>
        <dbReference type="ChEBI" id="CHEBI:30616"/>
        <dbReference type="ChEBI" id="CHEBI:43474"/>
        <dbReference type="ChEBI" id="CHEBI:456216"/>
        <dbReference type="EC" id="5.6.2.3"/>
    </reaction>
</comment>
<dbReference type="InterPro" id="IPR027417">
    <property type="entry name" value="P-loop_NTPase"/>
</dbReference>
<reference evidence="8 10" key="1">
    <citation type="journal article" date="2019" name="Nat. Microbiol.">
        <title>Expanding anaerobic alkane metabolism in the domain of Archaea.</title>
        <authorList>
            <person name="Wang Y."/>
            <person name="Wegener G."/>
            <person name="Hou J."/>
            <person name="Wang F."/>
            <person name="Xiao X."/>
        </authorList>
    </citation>
    <scope>NUCLEOTIDE SEQUENCE [LARGE SCALE GENOMIC DNA]</scope>
    <source>
        <strain evidence="8">WYZ-LMO11</strain>
    </source>
</reference>
<comment type="similarity">
    <text evidence="1">Belongs to the HerA family.</text>
</comment>
<dbReference type="AlphaFoldDB" id="A0A520KEP6"/>
<accession>A0A520KEP6</accession>
<proteinExistence type="inferred from homology"/>
<evidence type="ECO:0000259" key="6">
    <source>
        <dbReference type="SMART" id="SM00382"/>
    </source>
</evidence>
<dbReference type="Gene3D" id="3.40.50.300">
    <property type="entry name" value="P-loop containing nucleotide triphosphate hydrolases"/>
    <property type="match status" value="1"/>
</dbReference>
<protein>
    <submittedName>
        <fullName evidence="7">DUF87 domain-containing protein</fullName>
    </submittedName>
</protein>
<evidence type="ECO:0000313" key="8">
    <source>
        <dbReference type="EMBL" id="TDA37824.1"/>
    </source>
</evidence>
<dbReference type="InterPro" id="IPR008571">
    <property type="entry name" value="HerA-like"/>
</dbReference>
<dbReference type="GO" id="GO:0043138">
    <property type="term" value="F:3'-5' DNA helicase activity"/>
    <property type="evidence" value="ECO:0007669"/>
    <property type="project" value="UniProtKB-EC"/>
</dbReference>
<reference evidence="7 9" key="2">
    <citation type="journal article" date="2019" name="Nat. Microbiol.">
        <title>Wide diversity of methane and short-chain alkane metabolisms in uncultured archaea.</title>
        <authorList>
            <person name="Borrel G."/>
            <person name="Adam P.S."/>
            <person name="McKay L.J."/>
            <person name="Chen L.X."/>
            <person name="Sierra-Garcia I.N."/>
            <person name="Sieber C.M."/>
            <person name="Letourneur Q."/>
            <person name="Ghozlane A."/>
            <person name="Andersen G.L."/>
            <person name="Li W.J."/>
            <person name="Hallam S.J."/>
            <person name="Muyzer G."/>
            <person name="de Oliveira V.M."/>
            <person name="Inskeep W.P."/>
            <person name="Banfield J.F."/>
            <person name="Gribaldo S."/>
        </authorList>
    </citation>
    <scope>NUCLEOTIDE SEQUENCE [LARGE SCALE GENOMIC DNA]</scope>
    <source>
        <strain evidence="7">Verst-YHS</strain>
    </source>
</reference>
<dbReference type="PANTHER" id="PTHR42957:SF1">
    <property type="entry name" value="HELICASE MJ1565-RELATED"/>
    <property type="match status" value="1"/>
</dbReference>
<evidence type="ECO:0000256" key="5">
    <source>
        <dbReference type="SAM" id="Coils"/>
    </source>
</evidence>
<dbReference type="Proteomes" id="UP000316080">
    <property type="component" value="Unassembled WGS sequence"/>
</dbReference>
<evidence type="ECO:0000256" key="4">
    <source>
        <dbReference type="ARBA" id="ARBA00048988"/>
    </source>
</evidence>
<dbReference type="InterPro" id="IPR002789">
    <property type="entry name" value="HerA_central"/>
</dbReference>
<dbReference type="SUPFAM" id="SSF52540">
    <property type="entry name" value="P-loop containing nucleoside triphosphate hydrolases"/>
    <property type="match status" value="1"/>
</dbReference>
<organism evidence="7 9">
    <name type="scientific">Thermoproteota archaeon</name>
    <dbReference type="NCBI Taxonomy" id="2056631"/>
    <lineage>
        <taxon>Archaea</taxon>
        <taxon>Thermoproteota</taxon>
    </lineage>
</organism>
<evidence type="ECO:0000256" key="3">
    <source>
        <dbReference type="ARBA" id="ARBA00048954"/>
    </source>
</evidence>
<dbReference type="PANTHER" id="PTHR42957">
    <property type="entry name" value="HELICASE MJ1565-RELATED"/>
    <property type="match status" value="1"/>
</dbReference>
<name>A0A520KEP6_9CREN</name>
<dbReference type="SMART" id="SM00382">
    <property type="entry name" value="AAA"/>
    <property type="match status" value="1"/>
</dbReference>
<dbReference type="GO" id="GO:0043139">
    <property type="term" value="F:5'-3' DNA helicase activity"/>
    <property type="evidence" value="ECO:0007669"/>
    <property type="project" value="UniProtKB-EC"/>
</dbReference>
<gene>
    <name evidence="8" type="ORF">DSO09_06070</name>
    <name evidence="7" type="ORF">EF809_04785</name>
</gene>
<comment type="catalytic activity">
    <reaction evidence="4">
        <text>ATP + H2O = ADP + phosphate + H(+)</text>
        <dbReference type="Rhea" id="RHEA:13065"/>
        <dbReference type="ChEBI" id="CHEBI:15377"/>
        <dbReference type="ChEBI" id="CHEBI:15378"/>
        <dbReference type="ChEBI" id="CHEBI:30616"/>
        <dbReference type="ChEBI" id="CHEBI:43474"/>
        <dbReference type="ChEBI" id="CHEBI:456216"/>
        <dbReference type="EC" id="5.6.2.4"/>
    </reaction>
</comment>
<feature type="domain" description="AAA+ ATPase" evidence="6">
    <location>
        <begin position="114"/>
        <end position="319"/>
    </location>
</feature>
<comment type="caution">
    <text evidence="7">The sequence shown here is derived from an EMBL/GenBank/DDBJ whole genome shotgun (WGS) entry which is preliminary data.</text>
</comment>
<evidence type="ECO:0000313" key="10">
    <source>
        <dbReference type="Proteomes" id="UP000317265"/>
    </source>
</evidence>
<evidence type="ECO:0000256" key="2">
    <source>
        <dbReference type="ARBA" id="ARBA00034617"/>
    </source>
</evidence>
<evidence type="ECO:0000256" key="1">
    <source>
        <dbReference type="ARBA" id="ARBA00007816"/>
    </source>
</evidence>
<evidence type="ECO:0000313" key="7">
    <source>
        <dbReference type="EMBL" id="RZN55673.1"/>
    </source>
</evidence>
<dbReference type="EMBL" id="QNVI01000063">
    <property type="protein sequence ID" value="TDA37824.1"/>
    <property type="molecule type" value="Genomic_DNA"/>
</dbReference>